<dbReference type="Pfam" id="PF02779">
    <property type="entry name" value="Transket_pyr"/>
    <property type="match status" value="1"/>
</dbReference>
<dbReference type="Pfam" id="PF16870">
    <property type="entry name" value="OxoGdeHyase_C"/>
    <property type="match status" value="1"/>
</dbReference>
<evidence type="ECO:0000256" key="1">
    <source>
        <dbReference type="ARBA" id="ARBA00001964"/>
    </source>
</evidence>
<dbReference type="Gene3D" id="3.40.50.970">
    <property type="match status" value="1"/>
</dbReference>
<keyword evidence="12" id="KW-1185">Reference proteome</keyword>
<dbReference type="InterPro" id="IPR029061">
    <property type="entry name" value="THDP-binding"/>
</dbReference>
<dbReference type="Proteomes" id="UP000318709">
    <property type="component" value="Chromosome"/>
</dbReference>
<accession>A0A4Y6U9S6</accession>
<dbReference type="SMART" id="SM00861">
    <property type="entry name" value="Transket_pyr"/>
    <property type="match status" value="1"/>
</dbReference>
<dbReference type="InterPro" id="IPR031717">
    <property type="entry name" value="ODO-1/KGD_C"/>
</dbReference>
<evidence type="ECO:0000256" key="4">
    <source>
        <dbReference type="ARBA" id="ARBA00012280"/>
    </source>
</evidence>
<evidence type="ECO:0000259" key="10">
    <source>
        <dbReference type="SMART" id="SM00861"/>
    </source>
</evidence>
<dbReference type="GO" id="GO:0006099">
    <property type="term" value="P:tricarboxylic acid cycle"/>
    <property type="evidence" value="ECO:0007669"/>
    <property type="project" value="TreeGrafter"/>
</dbReference>
<evidence type="ECO:0000256" key="5">
    <source>
        <dbReference type="ARBA" id="ARBA00013321"/>
    </source>
</evidence>
<comment type="cofactor">
    <cofactor evidence="1">
        <name>thiamine diphosphate</name>
        <dbReference type="ChEBI" id="CHEBI:58937"/>
    </cofactor>
</comment>
<proteinExistence type="predicted"/>
<keyword evidence="7" id="KW-0786">Thiamine pyrophosphate</keyword>
<dbReference type="NCBIfam" id="TIGR00239">
    <property type="entry name" value="2oxo_dh_E1"/>
    <property type="match status" value="1"/>
</dbReference>
<dbReference type="PIRSF" id="PIRSF000157">
    <property type="entry name" value="Oxoglu_dh_E1"/>
    <property type="match status" value="1"/>
</dbReference>
<dbReference type="PANTHER" id="PTHR23152">
    <property type="entry name" value="2-OXOGLUTARATE DEHYDROGENASE"/>
    <property type="match status" value="1"/>
</dbReference>
<reference evidence="11 12" key="1">
    <citation type="submission" date="2019-03" db="EMBL/GenBank/DDBJ databases">
        <title>The complete genome sequence of Swingsia_sp. F3b2 LMG30590(T).</title>
        <authorList>
            <person name="Chua K.-O."/>
            <person name="Chan K.-G."/>
            <person name="See-Too W.-S."/>
        </authorList>
    </citation>
    <scope>NUCLEOTIDE SEQUENCE [LARGE SCALE GENOMIC DNA]</scope>
    <source>
        <strain evidence="11 12">F3b2</strain>
    </source>
</reference>
<evidence type="ECO:0000256" key="3">
    <source>
        <dbReference type="ARBA" id="ARBA00011301"/>
    </source>
</evidence>
<dbReference type="SUPFAM" id="SSF52518">
    <property type="entry name" value="Thiamin diphosphate-binding fold (THDP-binding)"/>
    <property type="match status" value="2"/>
</dbReference>
<dbReference type="Gene3D" id="3.40.50.11610">
    <property type="entry name" value="Multifunctional 2-oxoglutarate metabolism enzyme, C-terminal domain"/>
    <property type="match status" value="1"/>
</dbReference>
<dbReference type="Pfam" id="PF00676">
    <property type="entry name" value="E1_dh"/>
    <property type="match status" value="1"/>
</dbReference>
<evidence type="ECO:0000256" key="2">
    <source>
        <dbReference type="ARBA" id="ARBA00003906"/>
    </source>
</evidence>
<dbReference type="Gene3D" id="3.40.50.12470">
    <property type="match status" value="1"/>
</dbReference>
<dbReference type="OrthoDB" id="9759785at2"/>
<sequence length="937" mass="103574">MTSDRTDHLLFPALEALGASNGAWLEEKWSAWLEKPESVAPELASLFSTLNAGPTPLLNPSQQLAHGDDGRDEALGVLREAWRQRGHLRATLDPLGLRERPDVPGLFPPSNAPAHHQAEAQRLEQLYAGTLAVEYMHLQDARERQWWQDRFEGQPRHTGSAPGLDPRRILALLTKAEIFEAFCQQRYTGARRFGLEGGESLVVALQTLVDEAGRDGVDSMSFGMSHRGRLNVMVNILHKPAEAIFSEFAGKAFGPDEIDTAGDVKYHLGCAATVRTPGADGKAASHEMRLALLPNPSHLEAVDPVVMGRVRADQDRTHDEARNKHLGVLVHGDGAFAGQGVVYETLQLSRLRGYGTGGTVHIVLNNQVSFTTDPTDQHSGVWNTDVARTVQAPVLHVNGAAPEAVARAASLAHEWRQAFGRDIVINLFCYRLHGHNETDEPAFTQPRMVEAINAYPGVRARFAEDLEKRGLIEPGQAEALRRADDQALEEAFAQADTYQPDGTDWLDASPLDPTRLQDSPERVQPMTGVPLARLREVGLGSTEVPAGFALHPRIERQFKARRQALEAPEGTVDWATAETLALGTIALDGHRVRLSGQDSGRGTFSQRHAVLTDQRDGHKVTPLDLLSRRQGKVEVWNSPLSEYGVMGFEYGYSLGNPEALVMWEAQFGDFANGAQVMIDQFVASGETKWLRTSSLTLLLPHGLEGAGPEHSSARPERFLALCADNNMRVCMPSTPANYFHLLRRQIARRCKKPAVIFTPKSLLRRPEARSLLAEMGPQTRFQPILPDPLFQGVGQQDARGKVRRLILCAGKVYYDLAARRAELGLNDVALVRLEQFYPFPHHALVAELVRFPKLETALWCQEEPRNGGAWRYVDRRYEHSLKNAGQQLRPRLVGRRASASPATGLASRHASEQAALIERALTRDFSIPLTPDEKAHH</sequence>
<dbReference type="NCBIfam" id="NF006914">
    <property type="entry name" value="PRK09404.1"/>
    <property type="match status" value="1"/>
</dbReference>
<keyword evidence="6 11" id="KW-0560">Oxidoreductase</keyword>
<dbReference type="EC" id="1.2.4.2" evidence="4"/>
<evidence type="ECO:0000256" key="7">
    <source>
        <dbReference type="ARBA" id="ARBA00023052"/>
    </source>
</evidence>
<evidence type="ECO:0000256" key="6">
    <source>
        <dbReference type="ARBA" id="ARBA00023002"/>
    </source>
</evidence>
<dbReference type="CDD" id="cd02016">
    <property type="entry name" value="TPP_E1_OGDC_like"/>
    <property type="match status" value="1"/>
</dbReference>
<comment type="subunit">
    <text evidence="3">Homodimer. Part of the 2-oxoglutarate dehydrogenase (OGDH) complex composed of E1 (2-oxoglutarate dehydrogenase), E2 (dihydrolipoamide succinyltransferase) and E3 (dihydrolipoamide dehydrogenase); the complex contains multiple copies of the three enzymatic components (E1, E2 and E3).</text>
</comment>
<dbReference type="GO" id="GO:0045252">
    <property type="term" value="C:oxoglutarate dehydrogenase complex"/>
    <property type="evidence" value="ECO:0007669"/>
    <property type="project" value="TreeGrafter"/>
</dbReference>
<dbReference type="GO" id="GO:0005829">
    <property type="term" value="C:cytosol"/>
    <property type="evidence" value="ECO:0007669"/>
    <property type="project" value="TreeGrafter"/>
</dbReference>
<evidence type="ECO:0000313" key="11">
    <source>
        <dbReference type="EMBL" id="QDH13318.1"/>
    </source>
</evidence>
<dbReference type="InterPro" id="IPR011603">
    <property type="entry name" value="2oxoglutarate_DH_E1"/>
</dbReference>
<dbReference type="InterPro" id="IPR001017">
    <property type="entry name" value="DH_E1"/>
</dbReference>
<dbReference type="AlphaFoldDB" id="A0A4Y6U9S6"/>
<dbReference type="RefSeq" id="WP_141442979.1">
    <property type="nucleotide sequence ID" value="NZ_CP038231.1"/>
</dbReference>
<dbReference type="GO" id="GO:0004591">
    <property type="term" value="F:oxoglutarate dehydrogenase (succinyl-transferring) activity"/>
    <property type="evidence" value="ECO:0007669"/>
    <property type="project" value="UniProtKB-EC"/>
</dbReference>
<dbReference type="PANTHER" id="PTHR23152:SF4">
    <property type="entry name" value="2-OXOADIPATE DEHYDROGENASE COMPLEX COMPONENT E1"/>
    <property type="match status" value="1"/>
</dbReference>
<evidence type="ECO:0000313" key="12">
    <source>
        <dbReference type="Proteomes" id="UP000318709"/>
    </source>
</evidence>
<dbReference type="InterPro" id="IPR005475">
    <property type="entry name" value="Transketolase-like_Pyr-bd"/>
</dbReference>
<organism evidence="11 12">
    <name type="scientific">Formicincola oecophyllae</name>
    <dbReference type="NCBI Taxonomy" id="2558361"/>
    <lineage>
        <taxon>Bacteria</taxon>
        <taxon>Pseudomonadati</taxon>
        <taxon>Pseudomonadota</taxon>
        <taxon>Alphaproteobacteria</taxon>
        <taxon>Acetobacterales</taxon>
        <taxon>Acetobacteraceae</taxon>
        <taxon>Formicincola</taxon>
    </lineage>
</organism>
<protein>
    <recommendedName>
        <fullName evidence="5">2-oxoglutarate dehydrogenase E1 component</fullName>
        <ecNumber evidence="4">1.2.4.2</ecNumber>
    </recommendedName>
    <alternativeName>
        <fullName evidence="8">Alpha-ketoglutarate dehydrogenase</fullName>
    </alternativeName>
</protein>
<gene>
    <name evidence="11" type="ORF">E3E12_02885</name>
</gene>
<dbReference type="NCBIfam" id="NF008907">
    <property type="entry name" value="PRK12270.1"/>
    <property type="match status" value="1"/>
</dbReference>
<dbReference type="InterPro" id="IPR042179">
    <property type="entry name" value="KGD_C_sf"/>
</dbReference>
<feature type="region of interest" description="Disordered" evidence="9">
    <location>
        <begin position="499"/>
        <end position="522"/>
    </location>
</feature>
<comment type="function">
    <text evidence="2">E1 component of the 2-oxoglutarate dehydrogenase (OGDH) complex which catalyzes the decarboxylation of 2-oxoglutarate, the first step in the conversion of 2-oxoglutarate to succinyl-CoA and CO(2).</text>
</comment>
<evidence type="ECO:0000256" key="8">
    <source>
        <dbReference type="ARBA" id="ARBA00030680"/>
    </source>
</evidence>
<feature type="domain" description="Transketolase-like pyrimidine-binding" evidence="10">
    <location>
        <begin position="572"/>
        <end position="765"/>
    </location>
</feature>
<dbReference type="KEGG" id="swf:E3E12_02885"/>
<name>A0A4Y6U9S6_9PROT</name>
<dbReference type="EMBL" id="CP038231">
    <property type="protein sequence ID" value="QDH13318.1"/>
    <property type="molecule type" value="Genomic_DNA"/>
</dbReference>
<evidence type="ECO:0000256" key="9">
    <source>
        <dbReference type="SAM" id="MobiDB-lite"/>
    </source>
</evidence>
<dbReference type="GO" id="GO:0030976">
    <property type="term" value="F:thiamine pyrophosphate binding"/>
    <property type="evidence" value="ECO:0007669"/>
    <property type="project" value="InterPro"/>
</dbReference>